<accession>A0AAV8Y626</accession>
<evidence type="ECO:0000259" key="1">
    <source>
        <dbReference type="PROSITE" id="PS51059"/>
    </source>
</evidence>
<feature type="non-terminal residue" evidence="2">
    <location>
        <position position="1"/>
    </location>
</feature>
<reference evidence="2" key="1">
    <citation type="journal article" date="2023" name="Insect Mol. Biol.">
        <title>Genome sequencing provides insights into the evolution of gene families encoding plant cell wall-degrading enzymes in longhorned beetles.</title>
        <authorList>
            <person name="Shin N.R."/>
            <person name="Okamura Y."/>
            <person name="Kirsch R."/>
            <person name="Pauchet Y."/>
        </authorList>
    </citation>
    <scope>NUCLEOTIDE SEQUENCE</scope>
    <source>
        <strain evidence="2">AMC_N1</strain>
    </source>
</reference>
<dbReference type="Gene3D" id="3.90.228.10">
    <property type="match status" value="1"/>
</dbReference>
<evidence type="ECO:0000313" key="2">
    <source>
        <dbReference type="EMBL" id="KAJ8946406.1"/>
    </source>
</evidence>
<dbReference type="PANTHER" id="PTHR45740">
    <property type="entry name" value="POLY [ADP-RIBOSE] POLYMERASE"/>
    <property type="match status" value="1"/>
</dbReference>
<dbReference type="Proteomes" id="UP001162162">
    <property type="component" value="Unassembled WGS sequence"/>
</dbReference>
<keyword evidence="3" id="KW-1185">Reference proteome</keyword>
<comment type="caution">
    <text evidence="2">The sequence shown here is derived from an EMBL/GenBank/DDBJ whole genome shotgun (WGS) entry which is preliminary data.</text>
</comment>
<dbReference type="PROSITE" id="PS51059">
    <property type="entry name" value="PARP_CATALYTIC"/>
    <property type="match status" value="1"/>
</dbReference>
<gene>
    <name evidence="2" type="ORF">NQ318_011815</name>
</gene>
<protein>
    <recommendedName>
        <fullName evidence="1">PARP catalytic domain-containing protein</fullName>
    </recommendedName>
</protein>
<evidence type="ECO:0000313" key="3">
    <source>
        <dbReference type="Proteomes" id="UP001162162"/>
    </source>
</evidence>
<dbReference type="AlphaFoldDB" id="A0AAV8Y626"/>
<dbReference type="GO" id="GO:1990404">
    <property type="term" value="F:NAD+-protein mono-ADP-ribosyltransferase activity"/>
    <property type="evidence" value="ECO:0007669"/>
    <property type="project" value="TreeGrafter"/>
</dbReference>
<name>A0AAV8Y626_9CUCU</name>
<dbReference type="PANTHER" id="PTHR45740:SF2">
    <property type="entry name" value="POLY [ADP-RIBOSE] POLYMERASE"/>
    <property type="match status" value="1"/>
</dbReference>
<dbReference type="InterPro" id="IPR012317">
    <property type="entry name" value="Poly(ADP-ribose)pol_cat_dom"/>
</dbReference>
<dbReference type="InterPro" id="IPR051712">
    <property type="entry name" value="ARTD-AVP"/>
</dbReference>
<proteinExistence type="predicted"/>
<dbReference type="GO" id="GO:0005634">
    <property type="term" value="C:nucleus"/>
    <property type="evidence" value="ECO:0007669"/>
    <property type="project" value="TreeGrafter"/>
</dbReference>
<organism evidence="2 3">
    <name type="scientific">Aromia moschata</name>
    <dbReference type="NCBI Taxonomy" id="1265417"/>
    <lineage>
        <taxon>Eukaryota</taxon>
        <taxon>Metazoa</taxon>
        <taxon>Ecdysozoa</taxon>
        <taxon>Arthropoda</taxon>
        <taxon>Hexapoda</taxon>
        <taxon>Insecta</taxon>
        <taxon>Pterygota</taxon>
        <taxon>Neoptera</taxon>
        <taxon>Endopterygota</taxon>
        <taxon>Coleoptera</taxon>
        <taxon>Polyphaga</taxon>
        <taxon>Cucujiformia</taxon>
        <taxon>Chrysomeloidea</taxon>
        <taxon>Cerambycidae</taxon>
        <taxon>Cerambycinae</taxon>
        <taxon>Callichromatini</taxon>
        <taxon>Aromia</taxon>
    </lineage>
</organism>
<dbReference type="GO" id="GO:0003950">
    <property type="term" value="F:NAD+ poly-ADP-ribosyltransferase activity"/>
    <property type="evidence" value="ECO:0007669"/>
    <property type="project" value="InterPro"/>
</dbReference>
<dbReference type="EMBL" id="JAPWTK010000187">
    <property type="protein sequence ID" value="KAJ8946406.1"/>
    <property type="molecule type" value="Genomic_DNA"/>
</dbReference>
<feature type="domain" description="PARP catalytic" evidence="1">
    <location>
        <begin position="1"/>
        <end position="92"/>
    </location>
</feature>
<sequence>YRTAVLLDATTPYRLLSLNEHSGVYITVKQLFSYTNKRCFQIRGIKQVVNPFLRYQLRKEQCRRRYGSVYEMQLFHGTKVGNIDNICRNNFD</sequence>
<dbReference type="SUPFAM" id="SSF56399">
    <property type="entry name" value="ADP-ribosylation"/>
    <property type="match status" value="1"/>
</dbReference>